<reference evidence="3 4" key="1">
    <citation type="journal article" date="2020" name="bioRxiv">
        <title>Sequence and annotation of 42 cannabis genomes reveals extensive copy number variation in cannabinoid synthesis and pathogen resistance genes.</title>
        <authorList>
            <person name="Mckernan K.J."/>
            <person name="Helbert Y."/>
            <person name="Kane L.T."/>
            <person name="Ebling H."/>
            <person name="Zhang L."/>
            <person name="Liu B."/>
            <person name="Eaton Z."/>
            <person name="Mclaughlin S."/>
            <person name="Kingan S."/>
            <person name="Baybayan P."/>
            <person name="Concepcion G."/>
            <person name="Jordan M."/>
            <person name="Riva A."/>
            <person name="Barbazuk W."/>
            <person name="Harkins T."/>
        </authorList>
    </citation>
    <scope>NUCLEOTIDE SEQUENCE [LARGE SCALE GENOMIC DNA]</scope>
    <source>
        <strain evidence="4">cv. Jamaican Lion 4</strain>
        <tissue evidence="3">Leaf</tissue>
    </source>
</reference>
<dbReference type="EMBL" id="JAATIQ010000531">
    <property type="protein sequence ID" value="KAF4352213.1"/>
    <property type="molecule type" value="Genomic_DNA"/>
</dbReference>
<organism evidence="3 4">
    <name type="scientific">Cannabis sativa</name>
    <name type="common">Hemp</name>
    <name type="synonym">Marijuana</name>
    <dbReference type="NCBI Taxonomy" id="3483"/>
    <lineage>
        <taxon>Eukaryota</taxon>
        <taxon>Viridiplantae</taxon>
        <taxon>Streptophyta</taxon>
        <taxon>Embryophyta</taxon>
        <taxon>Tracheophyta</taxon>
        <taxon>Spermatophyta</taxon>
        <taxon>Magnoliopsida</taxon>
        <taxon>eudicotyledons</taxon>
        <taxon>Gunneridae</taxon>
        <taxon>Pentapetalae</taxon>
        <taxon>rosids</taxon>
        <taxon>fabids</taxon>
        <taxon>Rosales</taxon>
        <taxon>Cannabaceae</taxon>
        <taxon>Cannabis</taxon>
    </lineage>
</organism>
<dbReference type="PANTHER" id="PTHR19211">
    <property type="entry name" value="ATP-BINDING TRANSPORT PROTEIN-RELATED"/>
    <property type="match status" value="1"/>
</dbReference>
<dbReference type="GO" id="GO:0016887">
    <property type="term" value="F:ATP hydrolysis activity"/>
    <property type="evidence" value="ECO:0007669"/>
    <property type="project" value="InterPro"/>
</dbReference>
<protein>
    <recommendedName>
        <fullName evidence="2">ABC transporter domain-containing protein</fullName>
    </recommendedName>
</protein>
<evidence type="ECO:0000313" key="3">
    <source>
        <dbReference type="EMBL" id="KAF4352213.1"/>
    </source>
</evidence>
<name>A0A7J6E1C1_CANSA</name>
<sequence>MPVKTTPLESPLTSPSQFTLPLSLKPSSFNHFPSLIILCSWKSIGGAIDSFTITTFDANHCPEKMQENEPGKQVKSAVRLRNTSKYHVAFKISDISINFIATNLILISPASIVAKINGQDSICKADLEEVTSLYHDRCKTAYHEVRFYSTVILCLTSLTAVDLSLLQDNAEWNFHCCRSLSGGQKSRVVFTSISMSKPHILLLDEPTNHLDMQSIDALADALDEFTGGVVLVSHDSRLISRVCEDEEKSEIWVVEDGTVRNFPGTFNEYKEDLQREIKAEFTDDTIQARTMLKETIIRPPRMTQLQILQCLLLGLLLGVPQSLFPFLHLLELVLACSRIQSLTHQFLLQNDSQLFGKT</sequence>
<evidence type="ECO:0000256" key="1">
    <source>
        <dbReference type="ARBA" id="ARBA00022737"/>
    </source>
</evidence>
<accession>A0A7J6E1C1</accession>
<dbReference type="GO" id="GO:0005524">
    <property type="term" value="F:ATP binding"/>
    <property type="evidence" value="ECO:0007669"/>
    <property type="project" value="InterPro"/>
</dbReference>
<dbReference type="InterPro" id="IPR003439">
    <property type="entry name" value="ABC_transporter-like_ATP-bd"/>
</dbReference>
<dbReference type="Pfam" id="PF00005">
    <property type="entry name" value="ABC_tran"/>
    <property type="match status" value="1"/>
</dbReference>
<dbReference type="PANTHER" id="PTHR19211:SF14">
    <property type="entry name" value="ATP-BINDING CASSETTE SUB-FAMILY F MEMBER 1"/>
    <property type="match status" value="1"/>
</dbReference>
<gene>
    <name evidence="3" type="ORF">G4B88_020160</name>
</gene>
<feature type="domain" description="ABC transporter" evidence="2">
    <location>
        <begin position="176"/>
        <end position="208"/>
    </location>
</feature>
<dbReference type="InterPro" id="IPR050611">
    <property type="entry name" value="ABCF"/>
</dbReference>
<dbReference type="AlphaFoldDB" id="A0A7J6E1C1"/>
<dbReference type="FunFam" id="3.40.50.300:FF:001197">
    <property type="entry name" value="Putative ATP-binding cassette family ATPase"/>
    <property type="match status" value="1"/>
</dbReference>
<evidence type="ECO:0000259" key="2">
    <source>
        <dbReference type="Pfam" id="PF00005"/>
    </source>
</evidence>
<keyword evidence="4" id="KW-1185">Reference proteome</keyword>
<dbReference type="Proteomes" id="UP000583929">
    <property type="component" value="Unassembled WGS sequence"/>
</dbReference>
<proteinExistence type="predicted"/>
<dbReference type="InterPro" id="IPR027417">
    <property type="entry name" value="P-loop_NTPase"/>
</dbReference>
<comment type="caution">
    <text evidence="3">The sequence shown here is derived from an EMBL/GenBank/DDBJ whole genome shotgun (WGS) entry which is preliminary data.</text>
</comment>
<evidence type="ECO:0000313" key="4">
    <source>
        <dbReference type="Proteomes" id="UP000583929"/>
    </source>
</evidence>
<dbReference type="Gene3D" id="3.40.50.300">
    <property type="entry name" value="P-loop containing nucleotide triphosphate hydrolases"/>
    <property type="match status" value="1"/>
</dbReference>
<keyword evidence="1" id="KW-0677">Repeat</keyword>
<dbReference type="SUPFAM" id="SSF52540">
    <property type="entry name" value="P-loop containing nucleoside triphosphate hydrolases"/>
    <property type="match status" value="1"/>
</dbReference>